<evidence type="ECO:0000313" key="3">
    <source>
        <dbReference type="EMBL" id="MFD1947851.1"/>
    </source>
</evidence>
<evidence type="ECO:0000313" key="4">
    <source>
        <dbReference type="Proteomes" id="UP001597351"/>
    </source>
</evidence>
<evidence type="ECO:0000259" key="2">
    <source>
        <dbReference type="Pfam" id="PF02129"/>
    </source>
</evidence>
<dbReference type="PANTHER" id="PTHR22946:SF0">
    <property type="entry name" value="DIENELACTONE HYDROLASE DOMAIN-CONTAINING PROTEIN"/>
    <property type="match status" value="1"/>
</dbReference>
<sequence>MSASALAVLVTSGLTGSPGPAAAGAAGADRAAPLARVSNACLRSVPERGSSKPVKICYTLFKPRSADRHHRVPLLMHSHGWAGQRTRDPEAFRSWLRAGYGVLSFDQRGFGESGGYAHVERPRFEGRDNLKLIRLVSRLRWVTQDGPGDPRLGALGGSYGGGYQFLGAFLELQRTGKPVYDALAPQITWHDLSGSLGPQGVPRVQWALLLGGAAQNSDALEPKIDEALVEGAATGEWPDGSGPSGVDMYRYFKKNGPAWHVSQGRRLGIPVLLGQGTTDTLFDLRQGLQNWHRALTPRARRRSIFVGYNGGHVLPTAQTAVPPANSPQGDPCSRELAGGDFTALTRAFFDEKLRGRDRGLTGYGQVHLATPGGTCTTVSSVEPTASYDVGQVATPSGASTWLAYPVAEGPISIAGSPTMTGSLTTVGVDLNRAFYGLAVGPNPAEARLVQGNVLPLGTTGVVTGEPWEQQLPAVAVDVPEGQTLYVMASAVSDVFGGPGARTPGAVVLDDAVVHLPVVE</sequence>
<accession>A0ABW4TQD3</accession>
<proteinExistence type="inferred from homology"/>
<dbReference type="Gene3D" id="3.40.50.1820">
    <property type="entry name" value="alpha/beta hydrolase"/>
    <property type="match status" value="1"/>
</dbReference>
<keyword evidence="4" id="KW-1185">Reference proteome</keyword>
<protein>
    <submittedName>
        <fullName evidence="3">Alpha/beta hydrolase family protein</fullName>
        <ecNumber evidence="3">3.4.-.-</ecNumber>
    </submittedName>
</protein>
<keyword evidence="3" id="KW-0378">Hydrolase</keyword>
<dbReference type="PANTHER" id="PTHR22946">
    <property type="entry name" value="DIENELACTONE HYDROLASE DOMAIN-CONTAINING PROTEIN-RELATED"/>
    <property type="match status" value="1"/>
</dbReference>
<comment type="caution">
    <text evidence="3">The sequence shown here is derived from an EMBL/GenBank/DDBJ whole genome shotgun (WGS) entry which is preliminary data.</text>
</comment>
<dbReference type="EC" id="3.4.-.-" evidence="3"/>
<reference evidence="4" key="1">
    <citation type="journal article" date="2019" name="Int. J. Syst. Evol. Microbiol.">
        <title>The Global Catalogue of Microorganisms (GCM) 10K type strain sequencing project: providing services to taxonomists for standard genome sequencing and annotation.</title>
        <authorList>
            <consortium name="The Broad Institute Genomics Platform"/>
            <consortium name="The Broad Institute Genome Sequencing Center for Infectious Disease"/>
            <person name="Wu L."/>
            <person name="Ma J."/>
        </authorList>
    </citation>
    <scope>NUCLEOTIDE SEQUENCE [LARGE SCALE GENOMIC DNA]</scope>
    <source>
        <strain evidence="4">CGMCC 1.12477</strain>
    </source>
</reference>
<dbReference type="InterPro" id="IPR050261">
    <property type="entry name" value="FrsA_esterase"/>
</dbReference>
<evidence type="ECO:0000256" key="1">
    <source>
        <dbReference type="ARBA" id="ARBA00008645"/>
    </source>
</evidence>
<feature type="domain" description="Xaa-Pro dipeptidyl-peptidase-like" evidence="2">
    <location>
        <begin position="55"/>
        <end position="306"/>
    </location>
</feature>
<dbReference type="GO" id="GO:0016787">
    <property type="term" value="F:hydrolase activity"/>
    <property type="evidence" value="ECO:0007669"/>
    <property type="project" value="UniProtKB-KW"/>
</dbReference>
<comment type="similarity">
    <text evidence="1">Belongs to the AB hydrolase superfamily.</text>
</comment>
<gene>
    <name evidence="3" type="ORF">ACFSDE_13710</name>
</gene>
<dbReference type="Pfam" id="PF02129">
    <property type="entry name" value="Peptidase_S15"/>
    <property type="match status" value="1"/>
</dbReference>
<dbReference type="InterPro" id="IPR000383">
    <property type="entry name" value="Xaa-Pro-like_dom"/>
</dbReference>
<organism evidence="3 4">
    <name type="scientific">Nocardioides aestuarii</name>
    <dbReference type="NCBI Taxonomy" id="252231"/>
    <lineage>
        <taxon>Bacteria</taxon>
        <taxon>Bacillati</taxon>
        <taxon>Actinomycetota</taxon>
        <taxon>Actinomycetes</taxon>
        <taxon>Propionibacteriales</taxon>
        <taxon>Nocardioidaceae</taxon>
        <taxon>Nocardioides</taxon>
    </lineage>
</organism>
<dbReference type="EMBL" id="JBHUGD010000003">
    <property type="protein sequence ID" value="MFD1947851.1"/>
    <property type="molecule type" value="Genomic_DNA"/>
</dbReference>
<dbReference type="RefSeq" id="WP_343919330.1">
    <property type="nucleotide sequence ID" value="NZ_BAAAJT010000002.1"/>
</dbReference>
<dbReference type="InterPro" id="IPR029058">
    <property type="entry name" value="AB_hydrolase_fold"/>
</dbReference>
<dbReference type="Proteomes" id="UP001597351">
    <property type="component" value="Unassembled WGS sequence"/>
</dbReference>
<dbReference type="SUPFAM" id="SSF53474">
    <property type="entry name" value="alpha/beta-Hydrolases"/>
    <property type="match status" value="1"/>
</dbReference>
<name>A0ABW4TQD3_9ACTN</name>